<keyword evidence="5 10" id="KW-0375">Hydrogen ion transport</keyword>
<evidence type="ECO:0000256" key="8">
    <source>
        <dbReference type="ARBA" id="ARBA00023196"/>
    </source>
</evidence>
<keyword evidence="4 10" id="KW-0813">Transport</keyword>
<evidence type="ECO:0000256" key="6">
    <source>
        <dbReference type="ARBA" id="ARBA00023065"/>
    </source>
</evidence>
<dbReference type="PROSITE" id="PS00153">
    <property type="entry name" value="ATPASE_GAMMA"/>
    <property type="match status" value="1"/>
</dbReference>
<organism evidence="11 12">
    <name type="scientific">Clostridium fallax</name>
    <dbReference type="NCBI Taxonomy" id="1533"/>
    <lineage>
        <taxon>Bacteria</taxon>
        <taxon>Bacillati</taxon>
        <taxon>Bacillota</taxon>
        <taxon>Clostridia</taxon>
        <taxon>Eubacteriales</taxon>
        <taxon>Clostridiaceae</taxon>
        <taxon>Clostridium</taxon>
    </lineage>
</organism>
<dbReference type="RefSeq" id="WP_072894540.1">
    <property type="nucleotide sequence ID" value="NZ_FQVM01000007.1"/>
</dbReference>
<protein>
    <recommendedName>
        <fullName evidence="10">ATP synthase gamma chain</fullName>
    </recommendedName>
    <alternativeName>
        <fullName evidence="10">ATP synthase F1 sector gamma subunit</fullName>
    </alternativeName>
    <alternativeName>
        <fullName evidence="10">F-ATPase gamma subunit</fullName>
    </alternativeName>
</protein>
<keyword evidence="10" id="KW-1003">Cell membrane</keyword>
<comment type="function">
    <text evidence="1 10">Produces ATP from ADP in the presence of a proton gradient across the membrane. The gamma chain is believed to be important in regulating ATPase activity and the flow of protons through the CF(0) complex.</text>
</comment>
<reference evidence="11 12" key="1">
    <citation type="submission" date="2016-11" db="EMBL/GenBank/DDBJ databases">
        <authorList>
            <person name="Jaros S."/>
            <person name="Januszkiewicz K."/>
            <person name="Wedrychowicz H."/>
        </authorList>
    </citation>
    <scope>NUCLEOTIDE SEQUENCE [LARGE SCALE GENOMIC DNA]</scope>
    <source>
        <strain evidence="11 12">DSM 2631</strain>
    </source>
</reference>
<gene>
    <name evidence="10" type="primary">atpG</name>
    <name evidence="11" type="ORF">SAMN05443638_107113</name>
</gene>
<dbReference type="InterPro" id="IPR023632">
    <property type="entry name" value="ATP_synth_F1_gsu_CS"/>
</dbReference>
<dbReference type="PRINTS" id="PR00126">
    <property type="entry name" value="ATPASEGAMMA"/>
</dbReference>
<comment type="subcellular location">
    <subcellularLocation>
        <location evidence="10">Cell membrane</location>
        <topology evidence="10">Peripheral membrane protein</topology>
    </subcellularLocation>
    <subcellularLocation>
        <location evidence="2">Membrane</location>
        <topology evidence="2">Peripheral membrane protein</topology>
    </subcellularLocation>
</comment>
<dbReference type="EMBL" id="FQVM01000007">
    <property type="protein sequence ID" value="SHE67577.1"/>
    <property type="molecule type" value="Genomic_DNA"/>
</dbReference>
<proteinExistence type="inferred from homology"/>
<keyword evidence="6 10" id="KW-0406">Ion transport</keyword>
<dbReference type="GO" id="GO:0005524">
    <property type="term" value="F:ATP binding"/>
    <property type="evidence" value="ECO:0007669"/>
    <property type="project" value="UniProtKB-UniRule"/>
</dbReference>
<dbReference type="GO" id="GO:0005886">
    <property type="term" value="C:plasma membrane"/>
    <property type="evidence" value="ECO:0007669"/>
    <property type="project" value="UniProtKB-SubCell"/>
</dbReference>
<dbReference type="CDD" id="cd12151">
    <property type="entry name" value="F1-ATPase_gamma"/>
    <property type="match status" value="1"/>
</dbReference>
<evidence type="ECO:0000256" key="4">
    <source>
        <dbReference type="ARBA" id="ARBA00022448"/>
    </source>
</evidence>
<accession>A0A1M4VF40</accession>
<dbReference type="NCBIfam" id="TIGR01146">
    <property type="entry name" value="ATPsyn_F1gamma"/>
    <property type="match status" value="1"/>
</dbReference>
<keyword evidence="9 10" id="KW-0066">ATP synthesis</keyword>
<name>A0A1M4VF40_9CLOT</name>
<dbReference type="Gene3D" id="3.40.1380.10">
    <property type="match status" value="1"/>
</dbReference>
<evidence type="ECO:0000256" key="9">
    <source>
        <dbReference type="ARBA" id="ARBA00023310"/>
    </source>
</evidence>
<keyword evidence="7 10" id="KW-0472">Membrane</keyword>
<evidence type="ECO:0000313" key="12">
    <source>
        <dbReference type="Proteomes" id="UP000184035"/>
    </source>
</evidence>
<dbReference type="OrthoDB" id="9812769at2"/>
<comment type="similarity">
    <text evidence="3 10">Belongs to the ATPase gamma chain family.</text>
</comment>
<dbReference type="GO" id="GO:0045259">
    <property type="term" value="C:proton-transporting ATP synthase complex"/>
    <property type="evidence" value="ECO:0007669"/>
    <property type="project" value="UniProtKB-KW"/>
</dbReference>
<dbReference type="AlphaFoldDB" id="A0A1M4VF40"/>
<dbReference type="GO" id="GO:0042777">
    <property type="term" value="P:proton motive force-driven plasma membrane ATP synthesis"/>
    <property type="evidence" value="ECO:0007669"/>
    <property type="project" value="UniProtKB-UniRule"/>
</dbReference>
<dbReference type="SUPFAM" id="SSF52943">
    <property type="entry name" value="ATP synthase (F1-ATPase), gamma subunit"/>
    <property type="match status" value="1"/>
</dbReference>
<evidence type="ECO:0000256" key="5">
    <source>
        <dbReference type="ARBA" id="ARBA00022781"/>
    </source>
</evidence>
<evidence type="ECO:0000256" key="10">
    <source>
        <dbReference type="HAMAP-Rule" id="MF_00815"/>
    </source>
</evidence>
<dbReference type="Proteomes" id="UP000184035">
    <property type="component" value="Unassembled WGS sequence"/>
</dbReference>
<dbReference type="HAMAP" id="MF_00815">
    <property type="entry name" value="ATP_synth_gamma_bact"/>
    <property type="match status" value="1"/>
</dbReference>
<dbReference type="STRING" id="1533.SAMN05443638_107113"/>
<dbReference type="Pfam" id="PF00231">
    <property type="entry name" value="ATP-synt"/>
    <property type="match status" value="1"/>
</dbReference>
<evidence type="ECO:0000256" key="3">
    <source>
        <dbReference type="ARBA" id="ARBA00007681"/>
    </source>
</evidence>
<dbReference type="Gene3D" id="1.10.287.80">
    <property type="entry name" value="ATP synthase, gamma subunit, helix hairpin domain"/>
    <property type="match status" value="1"/>
</dbReference>
<dbReference type="InterPro" id="IPR035968">
    <property type="entry name" value="ATP_synth_F1_ATPase_gsu"/>
</dbReference>
<evidence type="ECO:0000256" key="7">
    <source>
        <dbReference type="ARBA" id="ARBA00023136"/>
    </source>
</evidence>
<evidence type="ECO:0000256" key="1">
    <source>
        <dbReference type="ARBA" id="ARBA00003456"/>
    </source>
</evidence>
<comment type="subunit">
    <text evidence="10">F-type ATPases have 2 components, CF(1) - the catalytic core - and CF(0) - the membrane proton channel. CF(1) has five subunits: alpha(3), beta(3), gamma(1), delta(1), epsilon(1). CF(0) has three main subunits: a, b and c.</text>
</comment>
<keyword evidence="8 10" id="KW-0139">CF(1)</keyword>
<keyword evidence="12" id="KW-1185">Reference proteome</keyword>
<sequence length="284" mass="31665">MAGAGLIEIKRRIKSVTNTRKITKAMGLVATSKLRRARMNLGVNNQYYTAIEKVARQLYSTLDDFNSNYYIKGNDSDKKLFIVIASDSGLCGGYNSNVAVGLSNYVKGDRANSLVMAVGQRGISYVKKYGFETIAEYVEIPDKPTIKEAKVIYEHALRLFREGEVGEVNVVYTRFNSPVSQEVKVERMLPISLEKAEVNQEYLIEPKADEVIGSTFDVYLKAKLINCMLQAKTSEQSARMTAMDGASKNADDLLDKLQTKYNRIRQSVITQEISEIVGGAEAQK</sequence>
<evidence type="ECO:0000313" key="11">
    <source>
        <dbReference type="EMBL" id="SHE67577.1"/>
    </source>
</evidence>
<dbReference type="PANTHER" id="PTHR11693:SF22">
    <property type="entry name" value="ATP SYNTHASE SUBUNIT GAMMA, MITOCHONDRIAL"/>
    <property type="match status" value="1"/>
</dbReference>
<dbReference type="InterPro" id="IPR000131">
    <property type="entry name" value="ATP_synth_F1_gsu"/>
</dbReference>
<dbReference type="PANTHER" id="PTHR11693">
    <property type="entry name" value="ATP SYNTHASE GAMMA CHAIN"/>
    <property type="match status" value="1"/>
</dbReference>
<dbReference type="GO" id="GO:0046933">
    <property type="term" value="F:proton-transporting ATP synthase activity, rotational mechanism"/>
    <property type="evidence" value="ECO:0007669"/>
    <property type="project" value="UniProtKB-UniRule"/>
</dbReference>
<evidence type="ECO:0000256" key="2">
    <source>
        <dbReference type="ARBA" id="ARBA00004170"/>
    </source>
</evidence>